<keyword evidence="1" id="KW-0472">Membrane</keyword>
<sequence>RVSREKILNEIVYLAIFTLTILPSFSSIETCHDKVKHFDKVKLIYVVLKLKFVFTSKANCCRNIALK</sequence>
<keyword evidence="1" id="KW-1133">Transmembrane helix</keyword>
<accession>S4PUR3</accession>
<proteinExistence type="predicted"/>
<protein>
    <submittedName>
        <fullName evidence="2">Uncharacterized protein</fullName>
    </submittedName>
</protein>
<organism evidence="2">
    <name type="scientific">Pararge aegeria</name>
    <name type="common">speckled wood butterfly</name>
    <dbReference type="NCBI Taxonomy" id="116150"/>
    <lineage>
        <taxon>Eukaryota</taxon>
        <taxon>Metazoa</taxon>
        <taxon>Ecdysozoa</taxon>
        <taxon>Arthropoda</taxon>
        <taxon>Hexapoda</taxon>
        <taxon>Insecta</taxon>
        <taxon>Pterygota</taxon>
        <taxon>Neoptera</taxon>
        <taxon>Endopterygota</taxon>
        <taxon>Lepidoptera</taxon>
        <taxon>Glossata</taxon>
        <taxon>Ditrysia</taxon>
        <taxon>Papilionoidea</taxon>
        <taxon>Nymphalidae</taxon>
        <taxon>Satyrinae</taxon>
        <taxon>Satyrini</taxon>
        <taxon>Parargina</taxon>
        <taxon>Pararge</taxon>
    </lineage>
</organism>
<name>S4PUR3_9NEOP</name>
<feature type="transmembrane region" description="Helical" evidence="1">
    <location>
        <begin position="7"/>
        <end position="25"/>
    </location>
</feature>
<reference evidence="2" key="1">
    <citation type="journal article" date="2013" name="BMC Genomics">
        <title>Unscrambling butterfly oogenesis.</title>
        <authorList>
            <person name="Carter J.M."/>
            <person name="Baker S.C."/>
            <person name="Pink R."/>
            <person name="Carter D.R."/>
            <person name="Collins A."/>
            <person name="Tomlin J."/>
            <person name="Gibbs M."/>
            <person name="Breuker C.J."/>
        </authorList>
    </citation>
    <scope>NUCLEOTIDE SEQUENCE</scope>
    <source>
        <tissue evidence="2">Ovary</tissue>
    </source>
</reference>
<feature type="non-terminal residue" evidence="2">
    <location>
        <position position="1"/>
    </location>
</feature>
<evidence type="ECO:0000313" key="2">
    <source>
        <dbReference type="EMBL" id="JAA82722.1"/>
    </source>
</evidence>
<dbReference type="AlphaFoldDB" id="S4PUR3"/>
<keyword evidence="1" id="KW-0812">Transmembrane</keyword>
<reference evidence="2" key="2">
    <citation type="submission" date="2013-05" db="EMBL/GenBank/DDBJ databases">
        <authorList>
            <person name="Carter J.-M."/>
            <person name="Baker S.C."/>
            <person name="Pink R."/>
            <person name="Carter D.R.F."/>
            <person name="Collins A."/>
            <person name="Tomlin J."/>
            <person name="Gibbs M."/>
            <person name="Breuker C.J."/>
        </authorList>
    </citation>
    <scope>NUCLEOTIDE SEQUENCE</scope>
    <source>
        <tissue evidence="2">Ovary</tissue>
    </source>
</reference>
<evidence type="ECO:0000256" key="1">
    <source>
        <dbReference type="SAM" id="Phobius"/>
    </source>
</evidence>
<dbReference type="EMBL" id="GAIX01009838">
    <property type="protein sequence ID" value="JAA82722.1"/>
    <property type="molecule type" value="Transcribed_RNA"/>
</dbReference>